<feature type="signal peptide" evidence="1">
    <location>
        <begin position="1"/>
        <end position="16"/>
    </location>
</feature>
<evidence type="ECO:0000313" key="3">
    <source>
        <dbReference type="RefSeq" id="XP_033348357.1"/>
    </source>
</evidence>
<reference evidence="3" key="1">
    <citation type="submission" date="2025-08" db="UniProtKB">
        <authorList>
            <consortium name="RefSeq"/>
        </authorList>
    </citation>
    <scope>IDENTIFICATION</scope>
    <source>
        <tissue evidence="3">Muscle</tissue>
    </source>
</reference>
<dbReference type="Proteomes" id="UP000504631">
    <property type="component" value="Unplaced"/>
</dbReference>
<gene>
    <name evidence="3" type="primary">LOC117232805</name>
</gene>
<dbReference type="AlphaFoldDB" id="A0A6J3K5J1"/>
<dbReference type="GeneID" id="117232805"/>
<organism evidence="2 3">
    <name type="scientific">Bombus vosnesenskii</name>
    <dbReference type="NCBI Taxonomy" id="207650"/>
    <lineage>
        <taxon>Eukaryota</taxon>
        <taxon>Metazoa</taxon>
        <taxon>Ecdysozoa</taxon>
        <taxon>Arthropoda</taxon>
        <taxon>Hexapoda</taxon>
        <taxon>Insecta</taxon>
        <taxon>Pterygota</taxon>
        <taxon>Neoptera</taxon>
        <taxon>Endopterygota</taxon>
        <taxon>Hymenoptera</taxon>
        <taxon>Apocrita</taxon>
        <taxon>Aculeata</taxon>
        <taxon>Apoidea</taxon>
        <taxon>Anthophila</taxon>
        <taxon>Apidae</taxon>
        <taxon>Bombus</taxon>
        <taxon>Pyrobombus</taxon>
    </lineage>
</organism>
<dbReference type="RefSeq" id="XP_033348357.1">
    <property type="nucleotide sequence ID" value="XM_033492466.1"/>
</dbReference>
<keyword evidence="2" id="KW-1185">Reference proteome</keyword>
<dbReference type="KEGG" id="bvk:117232805"/>
<evidence type="ECO:0000313" key="2">
    <source>
        <dbReference type="Proteomes" id="UP000504631"/>
    </source>
</evidence>
<proteinExistence type="predicted"/>
<evidence type="ECO:0000256" key="1">
    <source>
        <dbReference type="SAM" id="SignalP"/>
    </source>
</evidence>
<accession>A0A6J3K5J1</accession>
<name>A0A6J3K5J1_9HYME</name>
<sequence length="177" mass="19167">MSPVLLLIVVIVGTHAMPVTLSEDSINKIDQGTIREEKIANEDSGDPPIFEHIVENSDTNSTSKPSLLAWFLTPLTQNLQINPQTLQNRVSQLKEALKNLGLGNRNDSKGKQLNNANNLLHVASVSDSGFYTDRLQPAGFFGGNGWLANKGGILGRPGAILSTGSILTDYPSAYRRK</sequence>
<keyword evidence="1" id="KW-0732">Signal</keyword>
<feature type="chain" id="PRO_5027072525" evidence="1">
    <location>
        <begin position="17"/>
        <end position="177"/>
    </location>
</feature>
<protein>
    <submittedName>
        <fullName evidence="3">Uncharacterized protein LOC117232805</fullName>
    </submittedName>
</protein>